<organism evidence="11 12">
    <name type="scientific">Frankliniella fusca</name>
    <dbReference type="NCBI Taxonomy" id="407009"/>
    <lineage>
        <taxon>Eukaryota</taxon>
        <taxon>Metazoa</taxon>
        <taxon>Ecdysozoa</taxon>
        <taxon>Arthropoda</taxon>
        <taxon>Hexapoda</taxon>
        <taxon>Insecta</taxon>
        <taxon>Pterygota</taxon>
        <taxon>Neoptera</taxon>
        <taxon>Paraneoptera</taxon>
        <taxon>Thysanoptera</taxon>
        <taxon>Terebrantia</taxon>
        <taxon>Thripoidea</taxon>
        <taxon>Thripidae</taxon>
        <taxon>Frankliniella</taxon>
    </lineage>
</organism>
<feature type="compositionally biased region" description="Gly residues" evidence="8">
    <location>
        <begin position="74"/>
        <end position="88"/>
    </location>
</feature>
<dbReference type="SMART" id="SM00847">
    <property type="entry name" value="HA2"/>
    <property type="match status" value="1"/>
</dbReference>
<dbReference type="PROSITE" id="PS51194">
    <property type="entry name" value="HELICASE_CTER"/>
    <property type="match status" value="1"/>
</dbReference>
<protein>
    <recommendedName>
        <fullName evidence="2">RNA helicase</fullName>
        <ecNumber evidence="2">3.6.4.13</ecNumber>
    </recommendedName>
</protein>
<evidence type="ECO:0000313" key="12">
    <source>
        <dbReference type="Proteomes" id="UP001219518"/>
    </source>
</evidence>
<reference evidence="11" key="2">
    <citation type="journal article" date="2023" name="BMC Genomics">
        <title>Pest status, molecular evolution, and epigenetic factors derived from the genome assembly of Frankliniella fusca, a thysanopteran phytovirus vector.</title>
        <authorList>
            <person name="Catto M.A."/>
            <person name="Labadie P.E."/>
            <person name="Jacobson A.L."/>
            <person name="Kennedy G.G."/>
            <person name="Srinivasan R."/>
            <person name="Hunt B.G."/>
        </authorList>
    </citation>
    <scope>NUCLEOTIDE SEQUENCE</scope>
    <source>
        <strain evidence="11">PL_HMW_Pooled</strain>
    </source>
</reference>
<keyword evidence="7" id="KW-0694">RNA-binding</keyword>
<dbReference type="GO" id="GO:0002151">
    <property type="term" value="F:G-quadruplex RNA binding"/>
    <property type="evidence" value="ECO:0007669"/>
    <property type="project" value="TreeGrafter"/>
</dbReference>
<keyword evidence="6" id="KW-0067">ATP-binding</keyword>
<gene>
    <name evidence="11" type="ORF">KUF71_021464</name>
</gene>
<evidence type="ECO:0000256" key="4">
    <source>
        <dbReference type="ARBA" id="ARBA00022801"/>
    </source>
</evidence>
<keyword evidence="4" id="KW-0378">Hydrolase</keyword>
<dbReference type="Pfam" id="PF21010">
    <property type="entry name" value="HA2_C"/>
    <property type="match status" value="1"/>
</dbReference>
<feature type="domain" description="Helicase ATP-binding" evidence="9">
    <location>
        <begin position="291"/>
        <end position="460"/>
    </location>
</feature>
<proteinExistence type="inferred from homology"/>
<evidence type="ECO:0000256" key="2">
    <source>
        <dbReference type="ARBA" id="ARBA00012552"/>
    </source>
</evidence>
<feature type="compositionally biased region" description="Basic residues" evidence="8">
    <location>
        <begin position="99"/>
        <end position="110"/>
    </location>
</feature>
<dbReference type="CDD" id="cd18791">
    <property type="entry name" value="SF2_C_RHA"/>
    <property type="match status" value="1"/>
</dbReference>
<dbReference type="Pfam" id="PF00270">
    <property type="entry name" value="DEAD"/>
    <property type="match status" value="1"/>
</dbReference>
<comment type="similarity">
    <text evidence="1">Belongs to the DEAD box helicase family. DEAH subfamily.</text>
</comment>
<evidence type="ECO:0000259" key="9">
    <source>
        <dbReference type="PROSITE" id="PS51192"/>
    </source>
</evidence>
<reference evidence="11" key="1">
    <citation type="submission" date="2021-07" db="EMBL/GenBank/DDBJ databases">
        <authorList>
            <person name="Catto M.A."/>
            <person name="Jacobson A."/>
            <person name="Kennedy G."/>
            <person name="Labadie P."/>
            <person name="Hunt B.G."/>
            <person name="Srinivasan R."/>
        </authorList>
    </citation>
    <scope>NUCLEOTIDE SEQUENCE</scope>
    <source>
        <strain evidence="11">PL_HMW_Pooled</strain>
        <tissue evidence="11">Head</tissue>
    </source>
</reference>
<dbReference type="Pfam" id="PF07717">
    <property type="entry name" value="OB_NTP_bind"/>
    <property type="match status" value="1"/>
</dbReference>
<keyword evidence="12" id="KW-1185">Reference proteome</keyword>
<dbReference type="GO" id="GO:0005524">
    <property type="term" value="F:ATP binding"/>
    <property type="evidence" value="ECO:0007669"/>
    <property type="project" value="UniProtKB-KW"/>
</dbReference>
<dbReference type="PANTHER" id="PTHR18934">
    <property type="entry name" value="ATP-DEPENDENT RNA HELICASE"/>
    <property type="match status" value="1"/>
</dbReference>
<dbReference type="Proteomes" id="UP001219518">
    <property type="component" value="Unassembled WGS sequence"/>
</dbReference>
<dbReference type="AlphaFoldDB" id="A0AAE1GZP5"/>
<dbReference type="FunFam" id="3.40.50.300:FF:000284">
    <property type="entry name" value="probable ATP-dependent RNA helicase YTHDC2"/>
    <property type="match status" value="1"/>
</dbReference>
<feature type="compositionally biased region" description="Basic and acidic residues" evidence="8">
    <location>
        <begin position="1"/>
        <end position="20"/>
    </location>
</feature>
<dbReference type="InterPro" id="IPR001650">
    <property type="entry name" value="Helicase_C-like"/>
</dbReference>
<dbReference type="InterPro" id="IPR048333">
    <property type="entry name" value="HA2_WH"/>
</dbReference>
<dbReference type="InterPro" id="IPR007502">
    <property type="entry name" value="Helicase-assoc_dom"/>
</dbReference>
<feature type="compositionally biased region" description="Polar residues" evidence="8">
    <location>
        <begin position="53"/>
        <end position="67"/>
    </location>
</feature>
<dbReference type="EC" id="3.6.4.13" evidence="2"/>
<evidence type="ECO:0000256" key="6">
    <source>
        <dbReference type="ARBA" id="ARBA00022840"/>
    </source>
</evidence>
<name>A0AAE1GZP5_9NEOP</name>
<dbReference type="GO" id="GO:0051880">
    <property type="term" value="F:G-quadruplex DNA binding"/>
    <property type="evidence" value="ECO:0007669"/>
    <property type="project" value="TreeGrafter"/>
</dbReference>
<keyword evidence="3" id="KW-0547">Nucleotide-binding</keyword>
<comment type="caution">
    <text evidence="11">The sequence shown here is derived from an EMBL/GenBank/DDBJ whole genome shotgun (WGS) entry which is preliminary data.</text>
</comment>
<dbReference type="SMART" id="SM00487">
    <property type="entry name" value="DEXDc"/>
    <property type="match status" value="1"/>
</dbReference>
<dbReference type="GO" id="GO:0016787">
    <property type="term" value="F:hydrolase activity"/>
    <property type="evidence" value="ECO:0007669"/>
    <property type="project" value="UniProtKB-KW"/>
</dbReference>
<dbReference type="SMART" id="SM00490">
    <property type="entry name" value="HELICc"/>
    <property type="match status" value="1"/>
</dbReference>
<evidence type="ECO:0000256" key="1">
    <source>
        <dbReference type="ARBA" id="ARBA00008792"/>
    </source>
</evidence>
<dbReference type="GO" id="GO:0003724">
    <property type="term" value="F:RNA helicase activity"/>
    <property type="evidence" value="ECO:0007669"/>
    <property type="project" value="UniProtKB-EC"/>
</dbReference>
<dbReference type="PANTHER" id="PTHR18934:SF237">
    <property type="entry name" value="ATP-DEPENDENT DNA_RNA HELICASE DHX36"/>
    <property type="match status" value="1"/>
</dbReference>
<dbReference type="PROSITE" id="PS51192">
    <property type="entry name" value="HELICASE_ATP_BIND_1"/>
    <property type="match status" value="1"/>
</dbReference>
<dbReference type="GO" id="GO:0005737">
    <property type="term" value="C:cytoplasm"/>
    <property type="evidence" value="ECO:0007669"/>
    <property type="project" value="TreeGrafter"/>
</dbReference>
<dbReference type="Gene3D" id="1.20.120.1080">
    <property type="match status" value="1"/>
</dbReference>
<dbReference type="InterPro" id="IPR002464">
    <property type="entry name" value="DNA/RNA_helicase_DEAH_CS"/>
</dbReference>
<accession>A0AAE1GZP5</accession>
<evidence type="ECO:0000256" key="7">
    <source>
        <dbReference type="ARBA" id="ARBA00022884"/>
    </source>
</evidence>
<dbReference type="EMBL" id="JAHWGI010000286">
    <property type="protein sequence ID" value="KAK3911803.1"/>
    <property type="molecule type" value="Genomic_DNA"/>
</dbReference>
<evidence type="ECO:0000256" key="3">
    <source>
        <dbReference type="ARBA" id="ARBA00022741"/>
    </source>
</evidence>
<dbReference type="GO" id="GO:0005634">
    <property type="term" value="C:nucleus"/>
    <property type="evidence" value="ECO:0007669"/>
    <property type="project" value="TreeGrafter"/>
</dbReference>
<evidence type="ECO:0000259" key="10">
    <source>
        <dbReference type="PROSITE" id="PS51194"/>
    </source>
</evidence>
<dbReference type="InterPro" id="IPR014001">
    <property type="entry name" value="Helicase_ATP-bd"/>
</dbReference>
<sequence>MDDRFRREEEEFFRRNRGLKESIASSSSQQSSAGHQSRKFTNFRNRKSHRGNHSQSYSEDGPSTSQDWRMKRSGSGGGRGGRKGGGSYSGRDDGPRQTRGGHNKHPPHLKGKQIGLYYAKLSKEKQQAEGGGGKKKRESKMEGGVTIALDPKREQQIRSMLLNLPQHLASSSTSSTSSFIKTEPGCSDAGTQRKPDTIKRVHSSDDVSIAAKYNHLKDSHFKRNFLRSLTESIDSKIERLLQRQIALERNPSVDKKLKDLLLDKKKNSKAYISMYEGRKKLPSFKMQDTILRLIHENQVVVVSGETGCGKTTQVAQFILDDYILRGDGSLCRILCTQPRRISATSVAERVASERDEKIGSLSVGYQIRLEKAVAPKQGSILYCTTGILLEWMQSDPSLADTSHIILDEIHERDTVSDFVITLLRDILPKRPDLKIILMSATLNADHFSKYFNNCPSINIPGFTFPVEELYLEDVIEMLNFRFPFNKRSLKKEERKEFEEIMGPYLRSLERSRKYSRNTIEALGNPASEEINYDLMSRLIEHICKNRPDGAILVFLPGWEQISKLNTALTSIDYFKSSRFRIIPLHSLMPTTVQRSVFERPPHGTRKIIIATNIAETSITIDDVVYVVDCGKIKMKNYDTQNNIQTLQPEWVSLANAKQRRGRAGRVQPGICYHLYSRAREMTLQNYQLPEMLRSRLDEVIIRAKMLQLGAVRPFLNRVMNPPDPMAVDHSLELLTLMDVLDSDENLTPLGYHVGKLPVDPNTGKMLLMGALFSCVDPVCSVAASLSFKDAFMIPLGKEKEVDRIRLELSEGRKSDLLLIGDVLIRWEEECKRGRGGSFCWENFLSQNTLTMLRDLKKQFVHYLYDMKFLKSSNPMDYASNVNSNNASLVKAIICAGLYPNVAYLHKCRTTKQGRNIMKLTTPQDGRVVLHPKSVNDKESHFPSPFFVYHMKLKSANITLHDSTMVYPLPILFFGESLRFFVEEGVEKIAVGKYFQMRCKRSIASIVMDLREHMNRLLEYRASHPDVIPWENKKDPHTTLLRAIVELITYEDAGIVMQDSSDEDSDSDVIILSDGEW</sequence>
<dbReference type="PROSITE" id="PS00690">
    <property type="entry name" value="DEAH_ATP_HELICASE"/>
    <property type="match status" value="1"/>
</dbReference>
<dbReference type="SUPFAM" id="SSF52540">
    <property type="entry name" value="P-loop containing nucleoside triphosphate hydrolases"/>
    <property type="match status" value="1"/>
</dbReference>
<dbReference type="FunFam" id="3.40.50.300:FF:001528">
    <property type="entry name" value="ATP-dependent RNA helicase YTHDC2"/>
    <property type="match status" value="1"/>
</dbReference>
<evidence type="ECO:0000313" key="11">
    <source>
        <dbReference type="EMBL" id="KAK3911803.1"/>
    </source>
</evidence>
<evidence type="ECO:0000256" key="8">
    <source>
        <dbReference type="SAM" id="MobiDB-lite"/>
    </source>
</evidence>
<dbReference type="InterPro" id="IPR011709">
    <property type="entry name" value="DEAD-box_helicase_OB_fold"/>
</dbReference>
<dbReference type="Pfam" id="PF04408">
    <property type="entry name" value="WHD_HA2"/>
    <property type="match status" value="1"/>
</dbReference>
<keyword evidence="5 11" id="KW-0347">Helicase</keyword>
<feature type="compositionally biased region" description="Low complexity" evidence="8">
    <location>
        <begin position="22"/>
        <end position="35"/>
    </location>
</feature>
<dbReference type="InterPro" id="IPR011545">
    <property type="entry name" value="DEAD/DEAH_box_helicase_dom"/>
</dbReference>
<dbReference type="FunFam" id="1.20.120.1080:FF:000002">
    <property type="entry name" value="Putative ATP-dependent RNA helicase DHX36"/>
    <property type="match status" value="1"/>
</dbReference>
<feature type="domain" description="Helicase C-terminal" evidence="10">
    <location>
        <begin position="537"/>
        <end position="707"/>
    </location>
</feature>
<dbReference type="InterPro" id="IPR027417">
    <property type="entry name" value="P-loop_NTPase"/>
</dbReference>
<evidence type="ECO:0000256" key="5">
    <source>
        <dbReference type="ARBA" id="ARBA00022806"/>
    </source>
</evidence>
<dbReference type="Gene3D" id="3.40.50.300">
    <property type="entry name" value="P-loop containing nucleotide triphosphate hydrolases"/>
    <property type="match status" value="2"/>
</dbReference>
<dbReference type="Pfam" id="PF00271">
    <property type="entry name" value="Helicase_C"/>
    <property type="match status" value="1"/>
</dbReference>
<feature type="region of interest" description="Disordered" evidence="8">
    <location>
        <begin position="169"/>
        <end position="195"/>
    </location>
</feature>
<dbReference type="GO" id="GO:0003678">
    <property type="term" value="F:DNA helicase activity"/>
    <property type="evidence" value="ECO:0007669"/>
    <property type="project" value="TreeGrafter"/>
</dbReference>
<feature type="region of interest" description="Disordered" evidence="8">
    <location>
        <begin position="1"/>
        <end position="110"/>
    </location>
</feature>